<dbReference type="EMBL" id="BQNB010010418">
    <property type="protein sequence ID" value="GJS77030.1"/>
    <property type="molecule type" value="Genomic_DNA"/>
</dbReference>
<proteinExistence type="predicted"/>
<keyword evidence="3" id="KW-1185">Reference proteome</keyword>
<organism evidence="2 3">
    <name type="scientific">Tanacetum coccineum</name>
    <dbReference type="NCBI Taxonomy" id="301880"/>
    <lineage>
        <taxon>Eukaryota</taxon>
        <taxon>Viridiplantae</taxon>
        <taxon>Streptophyta</taxon>
        <taxon>Embryophyta</taxon>
        <taxon>Tracheophyta</taxon>
        <taxon>Spermatophyta</taxon>
        <taxon>Magnoliopsida</taxon>
        <taxon>eudicotyledons</taxon>
        <taxon>Gunneridae</taxon>
        <taxon>Pentapetalae</taxon>
        <taxon>asterids</taxon>
        <taxon>campanulids</taxon>
        <taxon>Asterales</taxon>
        <taxon>Asteraceae</taxon>
        <taxon>Asteroideae</taxon>
        <taxon>Anthemideae</taxon>
        <taxon>Anthemidinae</taxon>
        <taxon>Tanacetum</taxon>
    </lineage>
</organism>
<gene>
    <name evidence="2" type="ORF">Tco_0726911</name>
</gene>
<reference evidence="2" key="2">
    <citation type="submission" date="2022-01" db="EMBL/GenBank/DDBJ databases">
        <authorList>
            <person name="Yamashiro T."/>
            <person name="Shiraishi A."/>
            <person name="Satake H."/>
            <person name="Nakayama K."/>
        </authorList>
    </citation>
    <scope>NUCLEOTIDE SEQUENCE</scope>
</reference>
<feature type="region of interest" description="Disordered" evidence="1">
    <location>
        <begin position="109"/>
        <end position="135"/>
    </location>
</feature>
<evidence type="ECO:0000313" key="3">
    <source>
        <dbReference type="Proteomes" id="UP001151760"/>
    </source>
</evidence>
<reference evidence="2" key="1">
    <citation type="journal article" date="2022" name="Int. J. Mol. Sci.">
        <title>Draft Genome of Tanacetum Coccineum: Genomic Comparison of Closely Related Tanacetum-Family Plants.</title>
        <authorList>
            <person name="Yamashiro T."/>
            <person name="Shiraishi A."/>
            <person name="Nakayama K."/>
            <person name="Satake H."/>
        </authorList>
    </citation>
    <scope>NUCLEOTIDE SEQUENCE</scope>
</reference>
<feature type="compositionally biased region" description="Polar residues" evidence="1">
    <location>
        <begin position="109"/>
        <end position="133"/>
    </location>
</feature>
<name>A0ABQ4YHW0_9ASTR</name>
<protein>
    <submittedName>
        <fullName evidence="2">Uncharacterized protein</fullName>
    </submittedName>
</protein>
<dbReference type="Proteomes" id="UP001151760">
    <property type="component" value="Unassembled WGS sequence"/>
</dbReference>
<sequence>MIILKDSVFNRTEKTLMLKMSLRMDGMEEGVLVKEAQENLITVNGPKTSQPSMDLSETESEQVTRYVNGLSHEIQDIISLIPVYTLDDAYNLAFRAENQLAKRTCPSVFSSRNNSLSIQSTSKPEKSQYGSKSVKQDRKVNLTLKEDEYDEEEENDGGKSILNIGRDVVARRTFLDGKRKVVIVKVLTLFSITVALDTNL</sequence>
<evidence type="ECO:0000256" key="1">
    <source>
        <dbReference type="SAM" id="MobiDB-lite"/>
    </source>
</evidence>
<evidence type="ECO:0000313" key="2">
    <source>
        <dbReference type="EMBL" id="GJS77030.1"/>
    </source>
</evidence>
<comment type="caution">
    <text evidence="2">The sequence shown here is derived from an EMBL/GenBank/DDBJ whole genome shotgun (WGS) entry which is preliminary data.</text>
</comment>
<accession>A0ABQ4YHW0</accession>